<evidence type="ECO:0000256" key="1">
    <source>
        <dbReference type="ARBA" id="ARBA00022741"/>
    </source>
</evidence>
<name>A0ABS7UR91_9BACI</name>
<organism evidence="6 7">
    <name type="scientific">Metabacillus rhizolycopersici</name>
    <dbReference type="NCBI Taxonomy" id="2875709"/>
    <lineage>
        <taxon>Bacteria</taxon>
        <taxon>Bacillati</taxon>
        <taxon>Bacillota</taxon>
        <taxon>Bacilli</taxon>
        <taxon>Bacillales</taxon>
        <taxon>Bacillaceae</taxon>
        <taxon>Metabacillus</taxon>
    </lineage>
</organism>
<dbReference type="SUPFAM" id="SSF52540">
    <property type="entry name" value="P-loop containing nucleoside triphosphate hydrolases"/>
    <property type="match status" value="1"/>
</dbReference>
<keyword evidence="6" id="KW-0378">Hydrolase</keyword>
<comment type="caution">
    <text evidence="6">The sequence shown here is derived from an EMBL/GenBank/DDBJ whole genome shotgun (WGS) entry which is preliminary data.</text>
</comment>
<dbReference type="InterPro" id="IPR014001">
    <property type="entry name" value="Helicase_ATP-bd"/>
</dbReference>
<dbReference type="SMART" id="SM00490">
    <property type="entry name" value="HELICc"/>
    <property type="match status" value="1"/>
</dbReference>
<dbReference type="InterPro" id="IPR027417">
    <property type="entry name" value="P-loop_NTPase"/>
</dbReference>
<dbReference type="PANTHER" id="PTHR30580:SF1">
    <property type="entry name" value="COMF OPERON PROTEIN 1"/>
    <property type="match status" value="1"/>
</dbReference>
<dbReference type="Pfam" id="PF00271">
    <property type="entry name" value="Helicase_C"/>
    <property type="match status" value="1"/>
</dbReference>
<dbReference type="EMBL" id="JAIQUM010000021">
    <property type="protein sequence ID" value="MBZ5750832.1"/>
    <property type="molecule type" value="Genomic_DNA"/>
</dbReference>
<feature type="domain" description="Helicase C-terminal" evidence="5">
    <location>
        <begin position="349"/>
        <end position="496"/>
    </location>
</feature>
<evidence type="ECO:0000256" key="2">
    <source>
        <dbReference type="ARBA" id="ARBA00022840"/>
    </source>
</evidence>
<dbReference type="PROSITE" id="PS51194">
    <property type="entry name" value="HELICASE_CTER"/>
    <property type="match status" value="1"/>
</dbReference>
<dbReference type="PROSITE" id="PS51192">
    <property type="entry name" value="HELICASE_ATP_BIND_1"/>
    <property type="match status" value="1"/>
</dbReference>
<feature type="domain" description="Helicase ATP-binding" evidence="4">
    <location>
        <begin position="164"/>
        <end position="316"/>
    </location>
</feature>
<dbReference type="Gene3D" id="3.40.50.300">
    <property type="entry name" value="P-loop containing nucleotide triphosphate hydrolases"/>
    <property type="match status" value="2"/>
</dbReference>
<dbReference type="SMART" id="SM00487">
    <property type="entry name" value="DEXDc"/>
    <property type="match status" value="1"/>
</dbReference>
<evidence type="ECO:0000313" key="6">
    <source>
        <dbReference type="EMBL" id="MBZ5750832.1"/>
    </source>
</evidence>
<evidence type="ECO:0000259" key="5">
    <source>
        <dbReference type="PROSITE" id="PS51194"/>
    </source>
</evidence>
<proteinExistence type="predicted"/>
<evidence type="ECO:0000259" key="4">
    <source>
        <dbReference type="PROSITE" id="PS51192"/>
    </source>
</evidence>
<reference evidence="6" key="1">
    <citation type="submission" date="2024-05" db="EMBL/GenBank/DDBJ databases">
        <title>Metabacillus sp. nov., isolated from the rhizosphere soil of tomato plants.</title>
        <authorList>
            <person name="Ma R."/>
        </authorList>
    </citation>
    <scope>NUCLEOTIDE SEQUENCE</scope>
    <source>
        <strain evidence="6">DBTR6</strain>
    </source>
</reference>
<dbReference type="Proteomes" id="UP001165287">
    <property type="component" value="Unassembled WGS sequence"/>
</dbReference>
<gene>
    <name evidence="6" type="ORF">K9V48_11360</name>
</gene>
<keyword evidence="6" id="KW-0347">Helicase</keyword>
<dbReference type="Pfam" id="PF04851">
    <property type="entry name" value="ResIII"/>
    <property type="match status" value="1"/>
</dbReference>
<sequence length="496" mass="55986">MRFSLQHNTLTQVLSHAEGLPISNHRPIPQNPFNDTFMYSTQLQRYLSGRELLSSEGPFSNETLHAHYQNGFIKLNHGVWRENDRLTCNRCGNTNSSLFAYFCCARCGEQQCHYCRNCIMMGRISECTPLYSWNGPVPDTNSTASLDWNGVLSKGQAHASEEVINAMKANQELLIWAVCGAGKTEVLFKGLEYGLMDGKRMCIATPRTDVVLELAPRLRKVFPKTTISALYGGSEEIHQPASLYVATTHQLLRFKEAFDTVIVDEVDAFPYSADKSLQYAVKKSRKQKSSLIYLTATPSKQWKKDVELKKRSAIKIPARYHGHPLPVPQFAWCGNWKGKLKQHTLPPIILKWLTTQLQSKKQAFLFVPSVALIDQVVELCQQFDERIEGVHAEDARRKEKVSRFRNGEIPLIVTSTILERGVTIPNSDVAVLGSEDDIFTESALVQISGRVGRNAAFPTGEITFFHYGKTQAMLDAKRHIEQMNEEAKNSEYLIGK</sequence>
<keyword evidence="1" id="KW-0547">Nucleotide-binding</keyword>
<dbReference type="PANTHER" id="PTHR30580">
    <property type="entry name" value="PRIMOSOMAL PROTEIN N"/>
    <property type="match status" value="1"/>
</dbReference>
<evidence type="ECO:0000256" key="3">
    <source>
        <dbReference type="ARBA" id="ARBA00023125"/>
    </source>
</evidence>
<evidence type="ECO:0000313" key="7">
    <source>
        <dbReference type="Proteomes" id="UP001165287"/>
    </source>
</evidence>
<dbReference type="InterPro" id="IPR001650">
    <property type="entry name" value="Helicase_C-like"/>
</dbReference>
<protein>
    <submittedName>
        <fullName evidence="6">DEAD/DEAH box helicase</fullName>
    </submittedName>
</protein>
<dbReference type="InterPro" id="IPR006935">
    <property type="entry name" value="Helicase/UvrB_N"/>
</dbReference>
<keyword evidence="3" id="KW-0238">DNA-binding</keyword>
<dbReference type="GO" id="GO:0004386">
    <property type="term" value="F:helicase activity"/>
    <property type="evidence" value="ECO:0007669"/>
    <property type="project" value="UniProtKB-KW"/>
</dbReference>
<keyword evidence="2" id="KW-0067">ATP-binding</keyword>
<dbReference type="RefSeq" id="WP_224139113.1">
    <property type="nucleotide sequence ID" value="NZ_JAIQUM010000021.1"/>
</dbReference>
<keyword evidence="7" id="KW-1185">Reference proteome</keyword>
<accession>A0ABS7UR91</accession>